<dbReference type="AlphaFoldDB" id="A0A2U1CYY6"/>
<feature type="transmembrane region" description="Helical" evidence="1">
    <location>
        <begin position="31"/>
        <end position="47"/>
    </location>
</feature>
<evidence type="ECO:0000256" key="1">
    <source>
        <dbReference type="SAM" id="Phobius"/>
    </source>
</evidence>
<evidence type="ECO:0000313" key="3">
    <source>
        <dbReference type="Proteomes" id="UP000245887"/>
    </source>
</evidence>
<dbReference type="InterPro" id="IPR037272">
    <property type="entry name" value="SNS_sf"/>
</dbReference>
<name>A0A2U1CYY6_9GAMM</name>
<protein>
    <submittedName>
        <fullName evidence="2">Uncharacterized protein</fullName>
    </submittedName>
</protein>
<dbReference type="SUPFAM" id="SSF161070">
    <property type="entry name" value="SNF-like"/>
    <property type="match status" value="1"/>
</dbReference>
<gene>
    <name evidence="2" type="ORF">C8D92_10215</name>
</gene>
<keyword evidence="1" id="KW-0472">Membrane</keyword>
<keyword evidence="1" id="KW-0812">Transmembrane</keyword>
<keyword evidence="1" id="KW-1133">Transmembrane helix</keyword>
<feature type="transmembrane region" description="Helical" evidence="1">
    <location>
        <begin position="67"/>
        <end position="87"/>
    </location>
</feature>
<proteinExistence type="predicted"/>
<dbReference type="Proteomes" id="UP000245887">
    <property type="component" value="Unassembled WGS sequence"/>
</dbReference>
<comment type="caution">
    <text evidence="2">The sequence shown here is derived from an EMBL/GenBank/DDBJ whole genome shotgun (WGS) entry which is preliminary data.</text>
</comment>
<dbReference type="EMBL" id="QEKQ01000002">
    <property type="protein sequence ID" value="PVY77983.1"/>
    <property type="molecule type" value="Genomic_DNA"/>
</dbReference>
<reference evidence="2 3" key="1">
    <citation type="submission" date="2018-04" db="EMBL/GenBank/DDBJ databases">
        <title>Genomic Encyclopedia of Type Strains, Phase IV (KMG-IV): sequencing the most valuable type-strain genomes for metagenomic binning, comparative biology and taxonomic classification.</title>
        <authorList>
            <person name="Goeker M."/>
        </authorList>
    </citation>
    <scope>NUCLEOTIDE SEQUENCE [LARGE SCALE GENOMIC DNA]</scope>
    <source>
        <strain evidence="2 3">DSM 28688</strain>
    </source>
</reference>
<sequence length="91" mass="10503">MPIMILEVAAGRLSEGSTVATYRQVGRFGTFYGWFLVLVTVAVTSYFPPHRIRTVLGTANRWWEWRVYLVGRYLPVLVVVWALIVFARNQI</sequence>
<evidence type="ECO:0000313" key="2">
    <source>
        <dbReference type="EMBL" id="PVY77983.1"/>
    </source>
</evidence>
<accession>A0A2U1CYY6</accession>
<organism evidence="2 3">
    <name type="scientific">Tamilnaduibacter salinus</name>
    <dbReference type="NCBI Taxonomy" id="1484056"/>
    <lineage>
        <taxon>Bacteria</taxon>
        <taxon>Pseudomonadati</taxon>
        <taxon>Pseudomonadota</taxon>
        <taxon>Gammaproteobacteria</taxon>
        <taxon>Pseudomonadales</taxon>
        <taxon>Marinobacteraceae</taxon>
        <taxon>Tamilnaduibacter</taxon>
    </lineage>
</organism>